<dbReference type="Pfam" id="PF00018">
    <property type="entry name" value="SH3_1"/>
    <property type="match status" value="1"/>
</dbReference>
<evidence type="ECO:0000313" key="6">
    <source>
        <dbReference type="EMBL" id="KAJ6644491.1"/>
    </source>
</evidence>
<feature type="compositionally biased region" description="Basic and acidic residues" evidence="4">
    <location>
        <begin position="80"/>
        <end position="90"/>
    </location>
</feature>
<dbReference type="GO" id="GO:0005737">
    <property type="term" value="C:cytoplasm"/>
    <property type="evidence" value="ECO:0007669"/>
    <property type="project" value="UniProtKB-ARBA"/>
</dbReference>
<dbReference type="PANTHER" id="PTHR46218">
    <property type="entry name" value="LASP"/>
    <property type="match status" value="1"/>
</dbReference>
<sequence>HIPKAKATAIADTPELKRIAENTKIQSNVQYHADFEKQKGKLTQVADDPETLRIKQNTKHISNVEYHGDLAKKAAMEKQREVTEVADNRAAESLSQYQQPSTPSPTQPLPQVSQHNHSQLPSPNQPQSTPVLVPNHSQLYASQNSNLHKQQANQQKYQQQPPPPQQQQQSYQAQHNNHPNHPNNYQSQNYVQQNNIRSTVLQSAHNPSGSVSAPQQNNQPKYYDQYDNYARPNAQNIQYQPQQPQQQHNNNNANAVYHNNHYNAVDGRNTQYQQHPQHHLQQQQHHQQQNRGAGYNNSHYNQMALSYSAADMGGIGGIGKISDYDPLTDGPRNVPNATRPTSTLIFSSDRGMVNNPQNRRIGSINDIDPANGIYGSIEQNNYQQQQNQTRQSQQYGGHHQQQQQQQPPPQKSKMRAFRAIYDYEAQDSDEVSFSEGDIIFEVESIDAGWMTGRVERSGKTGMLPANYVEPALI</sequence>
<organism evidence="6 7">
    <name type="scientific">Pseudolycoriella hygida</name>
    <dbReference type="NCBI Taxonomy" id="35572"/>
    <lineage>
        <taxon>Eukaryota</taxon>
        <taxon>Metazoa</taxon>
        <taxon>Ecdysozoa</taxon>
        <taxon>Arthropoda</taxon>
        <taxon>Hexapoda</taxon>
        <taxon>Insecta</taxon>
        <taxon>Pterygota</taxon>
        <taxon>Neoptera</taxon>
        <taxon>Endopterygota</taxon>
        <taxon>Diptera</taxon>
        <taxon>Nematocera</taxon>
        <taxon>Sciaroidea</taxon>
        <taxon>Sciaridae</taxon>
        <taxon>Pseudolycoriella</taxon>
    </lineage>
</organism>
<feature type="non-terminal residue" evidence="6">
    <location>
        <position position="1"/>
    </location>
</feature>
<dbReference type="InterPro" id="IPR001452">
    <property type="entry name" value="SH3_domain"/>
</dbReference>
<dbReference type="InterPro" id="IPR000900">
    <property type="entry name" value="Nebulin_repeat"/>
</dbReference>
<evidence type="ECO:0000259" key="5">
    <source>
        <dbReference type="PROSITE" id="PS50002"/>
    </source>
</evidence>
<evidence type="ECO:0000313" key="7">
    <source>
        <dbReference type="Proteomes" id="UP001151699"/>
    </source>
</evidence>
<reference evidence="6" key="1">
    <citation type="submission" date="2022-07" db="EMBL/GenBank/DDBJ databases">
        <authorList>
            <person name="Trinca V."/>
            <person name="Uliana J.V.C."/>
            <person name="Torres T.T."/>
            <person name="Ward R.J."/>
            <person name="Monesi N."/>
        </authorList>
    </citation>
    <scope>NUCLEOTIDE SEQUENCE</scope>
    <source>
        <strain evidence="6">HSMRA1968</strain>
        <tissue evidence="6">Whole embryos</tissue>
    </source>
</reference>
<dbReference type="GO" id="GO:0005925">
    <property type="term" value="C:focal adhesion"/>
    <property type="evidence" value="ECO:0007669"/>
    <property type="project" value="TreeGrafter"/>
</dbReference>
<proteinExistence type="predicted"/>
<feature type="region of interest" description="Disordered" evidence="4">
    <location>
        <begin position="382"/>
        <end position="414"/>
    </location>
</feature>
<feature type="region of interest" description="Disordered" evidence="4">
    <location>
        <begin position="347"/>
        <end position="367"/>
    </location>
</feature>
<dbReference type="AlphaFoldDB" id="A0A9Q0N6H1"/>
<feature type="compositionally biased region" description="Low complexity" evidence="4">
    <location>
        <begin position="271"/>
        <end position="289"/>
    </location>
</feature>
<evidence type="ECO:0000256" key="4">
    <source>
        <dbReference type="SAM" id="MobiDB-lite"/>
    </source>
</evidence>
<dbReference type="CDD" id="cd11789">
    <property type="entry name" value="SH3_Nebulin_family_C"/>
    <property type="match status" value="1"/>
</dbReference>
<keyword evidence="1 3" id="KW-0728">SH3 domain</keyword>
<gene>
    <name evidence="6" type="primary">Lasp</name>
    <name evidence="6" type="ORF">Bhyg_09460</name>
</gene>
<dbReference type="SMART" id="SM00326">
    <property type="entry name" value="SH3"/>
    <property type="match status" value="1"/>
</dbReference>
<feature type="compositionally biased region" description="Low complexity" evidence="4">
    <location>
        <begin position="382"/>
        <end position="405"/>
    </location>
</feature>
<evidence type="ECO:0000256" key="1">
    <source>
        <dbReference type="ARBA" id="ARBA00022443"/>
    </source>
</evidence>
<dbReference type="OrthoDB" id="10070368at2759"/>
<evidence type="ECO:0000256" key="2">
    <source>
        <dbReference type="ARBA" id="ARBA00022737"/>
    </source>
</evidence>
<dbReference type="Pfam" id="PF00880">
    <property type="entry name" value="Nebulin"/>
    <property type="match status" value="1"/>
</dbReference>
<dbReference type="PANTHER" id="PTHR46218:SF4">
    <property type="entry name" value="LIM AND SH3 DOMAIN PROTEIN LASP"/>
    <property type="match status" value="1"/>
</dbReference>
<dbReference type="Proteomes" id="UP001151699">
    <property type="component" value="Chromosome B"/>
</dbReference>
<feature type="region of interest" description="Disordered" evidence="4">
    <location>
        <begin position="80"/>
        <end position="132"/>
    </location>
</feature>
<feature type="compositionally biased region" description="Polar residues" evidence="4">
    <location>
        <begin position="115"/>
        <end position="132"/>
    </location>
</feature>
<feature type="compositionally biased region" description="Polar residues" evidence="4">
    <location>
        <begin position="203"/>
        <end position="220"/>
    </location>
</feature>
<dbReference type="PRINTS" id="PR00452">
    <property type="entry name" value="SH3DOMAIN"/>
</dbReference>
<keyword evidence="2" id="KW-0677">Repeat</keyword>
<dbReference type="GO" id="GO:0051015">
    <property type="term" value="F:actin filament binding"/>
    <property type="evidence" value="ECO:0007669"/>
    <property type="project" value="TreeGrafter"/>
</dbReference>
<feature type="region of interest" description="Disordered" evidence="4">
    <location>
        <begin position="145"/>
        <end position="187"/>
    </location>
</feature>
<accession>A0A9Q0N6H1</accession>
<feature type="domain" description="SH3" evidence="5">
    <location>
        <begin position="412"/>
        <end position="473"/>
    </location>
</feature>
<name>A0A9Q0N6H1_9DIPT</name>
<dbReference type="PROSITE" id="PS50002">
    <property type="entry name" value="SH3"/>
    <property type="match status" value="1"/>
</dbReference>
<keyword evidence="7" id="KW-1185">Reference proteome</keyword>
<dbReference type="InterPro" id="IPR051759">
    <property type="entry name" value="LIM-SH3_domain_protein"/>
</dbReference>
<dbReference type="Gene3D" id="2.30.30.40">
    <property type="entry name" value="SH3 Domains"/>
    <property type="match status" value="1"/>
</dbReference>
<protein>
    <submittedName>
        <fullName evidence="6">LIM and SH3 domain protein Lasp</fullName>
    </submittedName>
</protein>
<evidence type="ECO:0000256" key="3">
    <source>
        <dbReference type="PROSITE-ProRule" id="PRU00192"/>
    </source>
</evidence>
<dbReference type="InterPro" id="IPR036028">
    <property type="entry name" value="SH3-like_dom_sf"/>
</dbReference>
<dbReference type="SUPFAM" id="SSF50044">
    <property type="entry name" value="SH3-domain"/>
    <property type="match status" value="1"/>
</dbReference>
<dbReference type="PROSITE" id="PS51216">
    <property type="entry name" value="NEBULIN"/>
    <property type="match status" value="2"/>
</dbReference>
<dbReference type="SMART" id="SM00227">
    <property type="entry name" value="NEBU"/>
    <property type="match status" value="2"/>
</dbReference>
<comment type="caution">
    <text evidence="6">The sequence shown here is derived from an EMBL/GenBank/DDBJ whole genome shotgun (WGS) entry which is preliminary data.</text>
</comment>
<feature type="region of interest" description="Disordered" evidence="4">
    <location>
        <begin position="271"/>
        <end position="297"/>
    </location>
</feature>
<dbReference type="EMBL" id="WJQU01000002">
    <property type="protein sequence ID" value="KAJ6644491.1"/>
    <property type="molecule type" value="Genomic_DNA"/>
</dbReference>
<feature type="compositionally biased region" description="Low complexity" evidence="4">
    <location>
        <begin position="148"/>
        <end position="159"/>
    </location>
</feature>
<feature type="compositionally biased region" description="Low complexity" evidence="4">
    <location>
        <begin position="166"/>
        <end position="187"/>
    </location>
</feature>
<feature type="region of interest" description="Disordered" evidence="4">
    <location>
        <begin position="203"/>
        <end position="226"/>
    </location>
</feature>